<comment type="caution">
    <text evidence="3">The sequence shown here is derived from an EMBL/GenBank/DDBJ whole genome shotgun (WGS) entry which is preliminary data.</text>
</comment>
<dbReference type="InterPro" id="IPR010982">
    <property type="entry name" value="Lambda_DNA-bd_dom_sf"/>
</dbReference>
<dbReference type="GO" id="GO:0003677">
    <property type="term" value="F:DNA binding"/>
    <property type="evidence" value="ECO:0007669"/>
    <property type="project" value="UniProtKB-KW"/>
</dbReference>
<evidence type="ECO:0000259" key="2">
    <source>
        <dbReference type="PROSITE" id="PS50943"/>
    </source>
</evidence>
<proteinExistence type="predicted"/>
<accession>A0A829HVC2</accession>
<dbReference type="AlphaFoldDB" id="A0A829HVC2"/>
<dbReference type="CDD" id="cd00093">
    <property type="entry name" value="HTH_XRE"/>
    <property type="match status" value="1"/>
</dbReference>
<evidence type="ECO:0000313" key="3">
    <source>
        <dbReference type="EMBL" id="EPQ23255.1"/>
    </source>
</evidence>
<dbReference type="Gene3D" id="1.10.260.40">
    <property type="entry name" value="lambda repressor-like DNA-binding domains"/>
    <property type="match status" value="1"/>
</dbReference>
<dbReference type="RefSeq" id="WP_005057426.1">
    <property type="nucleotide sequence ID" value="NZ_ATFQ01000022.1"/>
</dbReference>
<evidence type="ECO:0000256" key="1">
    <source>
        <dbReference type="SAM" id="MobiDB-lite"/>
    </source>
</evidence>
<gene>
    <name evidence="3" type="ORF">J108_13535</name>
</gene>
<dbReference type="Proteomes" id="UP000014969">
    <property type="component" value="Unassembled WGS sequence"/>
</dbReference>
<feature type="region of interest" description="Disordered" evidence="1">
    <location>
        <begin position="139"/>
        <end position="168"/>
    </location>
</feature>
<name>A0A829HVC2_9MYCO</name>
<dbReference type="InterPro" id="IPR001387">
    <property type="entry name" value="Cro/C1-type_HTH"/>
</dbReference>
<evidence type="ECO:0000313" key="4">
    <source>
        <dbReference type="Proteomes" id="UP000014969"/>
    </source>
</evidence>
<dbReference type="PROSITE" id="PS50943">
    <property type="entry name" value="HTH_CROC1"/>
    <property type="match status" value="1"/>
</dbReference>
<reference evidence="3 4" key="1">
    <citation type="journal article" date="2013" name="Genome Announc.">
        <title>Genome Sequence of an Epidemic Isolate of Mycobacterium abscessus subsp. bolletii from Rio de Janeiro, Brazil.</title>
        <authorList>
            <person name="Davidson R.M."/>
            <person name="Reynolds P.R."/>
            <person name="Farias-Hesson E."/>
            <person name="Duarte R.S."/>
            <person name="Jackson M."/>
            <person name="Strong M."/>
        </authorList>
    </citation>
    <scope>NUCLEOTIDE SEQUENCE [LARGE SCALE GENOMIC DNA]</scope>
    <source>
        <strain evidence="3 4">CRM-0020</strain>
    </source>
</reference>
<keyword evidence="3" id="KW-0238">DNA-binding</keyword>
<dbReference type="Pfam" id="PF01381">
    <property type="entry name" value="HTH_3"/>
    <property type="match status" value="1"/>
</dbReference>
<sequence>MKELDDIARAAGVDTGSAEYRLATALAEADGDLLEQLVEVRKAKGLTQQAVAERMRRDKSAVSNFERLGTDPHLSTIRRYAAAIGVMIKHDVRDFDTEVSYSESTPLASKENEARRIAFDIVWPDAAVGPVESDLTWAEPEPIDLSEHRRKRSQGAISSRRTGVRSYG</sequence>
<dbReference type="SUPFAM" id="SSF47413">
    <property type="entry name" value="lambda repressor-like DNA-binding domains"/>
    <property type="match status" value="1"/>
</dbReference>
<dbReference type="EMBL" id="ATFQ01000022">
    <property type="protein sequence ID" value="EPQ23255.1"/>
    <property type="molecule type" value="Genomic_DNA"/>
</dbReference>
<dbReference type="SMART" id="SM00530">
    <property type="entry name" value="HTH_XRE"/>
    <property type="match status" value="1"/>
</dbReference>
<feature type="domain" description="HTH cro/C1-type" evidence="2">
    <location>
        <begin position="37"/>
        <end position="95"/>
    </location>
</feature>
<protein>
    <submittedName>
        <fullName evidence="3">DNA-binding protein</fullName>
    </submittedName>
</protein>
<organism evidence="3 4">
    <name type="scientific">Mycobacteroides abscessus subsp. bolletii CRM-0020</name>
    <dbReference type="NCBI Taxonomy" id="1306401"/>
    <lineage>
        <taxon>Bacteria</taxon>
        <taxon>Bacillati</taxon>
        <taxon>Actinomycetota</taxon>
        <taxon>Actinomycetes</taxon>
        <taxon>Mycobacteriales</taxon>
        <taxon>Mycobacteriaceae</taxon>
        <taxon>Mycobacteroides</taxon>
        <taxon>Mycobacteroides abscessus</taxon>
    </lineage>
</organism>